<keyword evidence="2" id="KW-1185">Reference proteome</keyword>
<proteinExistence type="predicted"/>
<organism evidence="1 2">
    <name type="scientific">Dendrolimus kikuchii</name>
    <dbReference type="NCBI Taxonomy" id="765133"/>
    <lineage>
        <taxon>Eukaryota</taxon>
        <taxon>Metazoa</taxon>
        <taxon>Ecdysozoa</taxon>
        <taxon>Arthropoda</taxon>
        <taxon>Hexapoda</taxon>
        <taxon>Insecta</taxon>
        <taxon>Pterygota</taxon>
        <taxon>Neoptera</taxon>
        <taxon>Endopterygota</taxon>
        <taxon>Lepidoptera</taxon>
        <taxon>Glossata</taxon>
        <taxon>Ditrysia</taxon>
        <taxon>Bombycoidea</taxon>
        <taxon>Lasiocampidae</taxon>
        <taxon>Dendrolimus</taxon>
    </lineage>
</organism>
<accession>A0ACC1D4F2</accession>
<protein>
    <submittedName>
        <fullName evidence="1">Uncharacterized protein</fullName>
    </submittedName>
</protein>
<evidence type="ECO:0000313" key="2">
    <source>
        <dbReference type="Proteomes" id="UP000824533"/>
    </source>
</evidence>
<gene>
    <name evidence="1" type="ORF">K1T71_005621</name>
</gene>
<comment type="caution">
    <text evidence="1">The sequence shown here is derived from an EMBL/GenBank/DDBJ whole genome shotgun (WGS) entry which is preliminary data.</text>
</comment>
<dbReference type="Proteomes" id="UP000824533">
    <property type="component" value="Linkage Group LG09"/>
</dbReference>
<sequence>MKRYKEQGYYVRSKTNRSQVSESVPQSSKRVDKLIKRKVDEAIQRSIYDESHIVPTGINKLQNTEKLVPDFDPENRDINIRSWIKKIEQLGTIYGWNDDTKSFILQSKLQGQARLWFNRLESYDHSWDEWKTMITRAFPRHNDYATLLEELIGRKKMSTESMTKYFQEKVAMCYRCQLSNEAAVSCIIRGLPQELQANAQAFQCSTPDELYEGFLSSLESYQTNPLKVLNTMPRSIGTPRVGESFSDNSQKDLSAKKPSICYRCNEVGHIATVCKLPDKRKCFRCGKTGHVATSCNSLDNIKRIQLLAHYNDLYKKTVTVNGVYMKAYLDTGSELNVISKAAVDAIKLKVTPVEIVLKGFNNSLVRAVGQVEFELLVDKVEIKTTAVATDVDLGDVVLIIGQTVINREDVILNVSKNGVNLSKVTGATCDLMNIDICGEASSFRVELTEDITIPIGDNLVKVNIAGDHSDDFCTRPRQYSMGNVVYAVASTMLRNGKGYVRVCNIGTGPISWKKGMMVARADRCTDIEALHDGRLRDTANVDGRSRPSEGCRSCGVARHSERL</sequence>
<evidence type="ECO:0000313" key="1">
    <source>
        <dbReference type="EMBL" id="KAJ0178846.1"/>
    </source>
</evidence>
<name>A0ACC1D4F2_9NEOP</name>
<dbReference type="EMBL" id="CM034395">
    <property type="protein sequence ID" value="KAJ0178846.1"/>
    <property type="molecule type" value="Genomic_DNA"/>
</dbReference>
<reference evidence="1 2" key="1">
    <citation type="journal article" date="2021" name="Front. Genet.">
        <title>Chromosome-Level Genome Assembly Reveals Significant Gene Expansion in the Toll and IMD Signaling Pathways of Dendrolimus kikuchii.</title>
        <authorList>
            <person name="Zhou J."/>
            <person name="Wu P."/>
            <person name="Xiong Z."/>
            <person name="Liu N."/>
            <person name="Zhao N."/>
            <person name="Ji M."/>
            <person name="Qiu Y."/>
            <person name="Yang B."/>
        </authorList>
    </citation>
    <scope>NUCLEOTIDE SEQUENCE [LARGE SCALE GENOMIC DNA]</scope>
    <source>
        <strain evidence="1">Ann1</strain>
    </source>
</reference>